<evidence type="ECO:0000313" key="3">
    <source>
        <dbReference type="Proteomes" id="UP000009874"/>
    </source>
</evidence>
<dbReference type="eggNOG" id="COG5563">
    <property type="taxonomic scope" value="Bacteria"/>
</dbReference>
<name>K9DLC9_9BURK</name>
<proteinExistence type="predicted"/>
<reference evidence="2 3" key="1">
    <citation type="submission" date="2012-09" db="EMBL/GenBank/DDBJ databases">
        <title>The Genome Sequence of Massilia timonae CCUG 45783.</title>
        <authorList>
            <consortium name="The Broad Institute Genome Sequencing Platform"/>
            <person name="Earl A."/>
            <person name="Ward D."/>
            <person name="Feldgarden M."/>
            <person name="Gevers D."/>
            <person name="Huys G."/>
            <person name="Walker B."/>
            <person name="Young S.K."/>
            <person name="Zeng Q."/>
            <person name="Gargeya S."/>
            <person name="Fitzgerald M."/>
            <person name="Haas B."/>
            <person name="Abouelleil A."/>
            <person name="Alvarado L."/>
            <person name="Arachchi H.M."/>
            <person name="Berlin A.M."/>
            <person name="Chapman S.B."/>
            <person name="Goldberg J."/>
            <person name="Griggs A."/>
            <person name="Gujja S."/>
            <person name="Hansen M."/>
            <person name="Howarth C."/>
            <person name="Imamovic A."/>
            <person name="Larimer J."/>
            <person name="McCowen C."/>
            <person name="Montmayeur A."/>
            <person name="Murphy C."/>
            <person name="Neiman D."/>
            <person name="Pearson M."/>
            <person name="Priest M."/>
            <person name="Roberts A."/>
            <person name="Saif S."/>
            <person name="Shea T."/>
            <person name="Sisk P."/>
            <person name="Sykes S."/>
            <person name="Wortman J."/>
            <person name="Nusbaum C."/>
            <person name="Birren B."/>
        </authorList>
    </citation>
    <scope>NUCLEOTIDE SEQUENCE [LARGE SCALE GENOMIC DNA]</scope>
    <source>
        <strain evidence="2 3">CCUG 45783</strain>
    </source>
</reference>
<accession>K9DLC9</accession>
<keyword evidence="3" id="KW-1185">Reference proteome</keyword>
<dbReference type="HOGENOM" id="CLU_384866_0_0_4"/>
<comment type="caution">
    <text evidence="2">The sequence shown here is derived from an EMBL/GenBank/DDBJ whole genome shotgun (WGS) entry which is preliminary data.</text>
</comment>
<dbReference type="PATRIC" id="fig|883126.3.peg.716"/>
<dbReference type="STRING" id="47229.LO55_1380"/>
<feature type="domain" description="Ice-binding protein C-terminal" evidence="1">
    <location>
        <begin position="338"/>
        <end position="361"/>
    </location>
</feature>
<dbReference type="InterPro" id="IPR014262">
    <property type="entry name" value="HAF_rpt"/>
</dbReference>
<dbReference type="OrthoDB" id="59285at2"/>
<evidence type="ECO:0000313" key="2">
    <source>
        <dbReference type="EMBL" id="EKU84061.1"/>
    </source>
</evidence>
<dbReference type="EMBL" id="AGZI01000008">
    <property type="protein sequence ID" value="EKU84061.1"/>
    <property type="molecule type" value="Genomic_DNA"/>
</dbReference>
<protein>
    <recommendedName>
        <fullName evidence="1">Ice-binding protein C-terminal domain-containing protein</fullName>
    </recommendedName>
</protein>
<dbReference type="InterPro" id="IPR013424">
    <property type="entry name" value="Ice-binding_C"/>
</dbReference>
<sequence length="718" mass="73009">MSLRKHFLNKLLVIIMALPGLAMAAPLYRMTWLPQDFTAAGLDGAGRVVGTAQGGAAVWSTGGTTYLASLLPGSEGLAINNGGSIVGRVGSDAFVYAGGAFSIFNVPPAYGTWATAINDAGQVAGFGAVGFSETYAFLYQSGAVTQLGSFGGTISVANAINASGHIAGFASRAGDGADWGDPRRTASVYRDGVQHDLGSLGGWFSEANDINDAGFVAGWSGLEDNFSERPFLFSPLDDRMIDLGTLGGVSGRANALNNAGLVVGLSGIGSVGGFDYHAFVYGADGGREGMLDLNALVGERGDWQLVNALDVNDAGQILVQACNGLGDCRAVRLDLVTAVPEPGTWAMLGTGLALLAWRARRRPRARLHRMAPALLIGPLAAPLAAAATPATAPATAPVEAAQAAPGLFRVTFIPAELNARAINGKGHVAGSNGAAAVWDGATVRDYAALAPGSSAAAINGHGHLAGAYVDAAHVFSPAGLRNAGRGVLVGFNSASGLNDSGAVSGNAAFGVGERGRGFVVANGITRIIPTFGGTWGGSAAINRHGAVTGTASVTGDAIPVPHYLAYVYRDQIMRSLGTLGGKNSSAFDINDAGDVVGVADTGIVIDGASYLWQPFLYSGGVMYGLGALGGFGYGVANGLNNAASVVGSSSADTPDGPASHAFLYERGAMRDLNALSAMPAGWTLVDATDINDARQILALACRLEDCQYVRLDPPPCDC</sequence>
<dbReference type="Proteomes" id="UP000009874">
    <property type="component" value="Unassembled WGS sequence"/>
</dbReference>
<dbReference type="AlphaFoldDB" id="K9DLC9"/>
<dbReference type="NCBIfam" id="TIGR02595">
    <property type="entry name" value="PEP_CTERM"/>
    <property type="match status" value="1"/>
</dbReference>
<evidence type="ECO:0000259" key="1">
    <source>
        <dbReference type="Pfam" id="PF07589"/>
    </source>
</evidence>
<dbReference type="Pfam" id="PF07589">
    <property type="entry name" value="PEP-CTERM"/>
    <property type="match status" value="1"/>
</dbReference>
<organism evidence="2 3">
    <name type="scientific">Massilia timonae CCUG 45783</name>
    <dbReference type="NCBI Taxonomy" id="883126"/>
    <lineage>
        <taxon>Bacteria</taxon>
        <taxon>Pseudomonadati</taxon>
        <taxon>Pseudomonadota</taxon>
        <taxon>Betaproteobacteria</taxon>
        <taxon>Burkholderiales</taxon>
        <taxon>Oxalobacteraceae</taxon>
        <taxon>Telluria group</taxon>
        <taxon>Massilia</taxon>
    </lineage>
</organism>
<dbReference type="NCBIfam" id="TIGR02913">
    <property type="entry name" value="HAF_rpt"/>
    <property type="match status" value="2"/>
</dbReference>
<gene>
    <name evidence="2" type="ORF">HMPREF9710_00704</name>
</gene>